<sequence>MKVLAVLLCLMVGDSFAFVGERCDYSSCKESNPFQALEDVRFMPNAQELREICPKMLEFLDCNINVIESCVGKSLTELVSSSNKTVAKGADTLLSIGTLVRDLCNPHSTFHKDYVSKIECFRGFVIVGSRLCELESKETLEDFYAKSKIEKGGLDDALNTEIKCLEAAYEVTCFSLRLGESCGETARRAFVNVARRMDVVMDIQCKDVSSSNLKNKFYDYMEVDDEQMSKIKETFDLFRRNKMKFSLLYLFLTTGASLAFITDRCDISKCSYTSPVEELQAVRYMPTERQLQRLCPKALSYLTCLFNIIENCVGHTVDILALSSNKSIASTAKALVEIDYLTVDTCDKKSWFRRAYLANIDCFRKFFSRNTRSCQKEAKYQLGEFVNSFNLTNGIINATVRAELQCLEGAFEYVCLTDKLRCVCCEYARWTYVTVLERLSPILREMHCLHVEGISILKEEFLDFLYDNEEYEEESRQILDIFID</sequence>
<name>A0A8T0EIZ7_ARGBR</name>
<accession>A0A8T0EIZ7</accession>
<dbReference type="PANTHER" id="PTHR33964">
    <property type="entry name" value="RE45066P-RELATED"/>
    <property type="match status" value="1"/>
</dbReference>
<feature type="signal peptide" evidence="1">
    <location>
        <begin position="1"/>
        <end position="17"/>
    </location>
</feature>
<dbReference type="PANTHER" id="PTHR33964:SF1">
    <property type="entry name" value="RE45066P"/>
    <property type="match status" value="1"/>
</dbReference>
<comment type="caution">
    <text evidence="2">The sequence shown here is derived from an EMBL/GenBank/DDBJ whole genome shotgun (WGS) entry which is preliminary data.</text>
</comment>
<reference evidence="2" key="2">
    <citation type="submission" date="2020-06" db="EMBL/GenBank/DDBJ databases">
        <authorList>
            <person name="Sheffer M."/>
        </authorList>
    </citation>
    <scope>NUCLEOTIDE SEQUENCE</scope>
</reference>
<feature type="chain" id="PRO_5035822791" evidence="1">
    <location>
        <begin position="18"/>
        <end position="484"/>
    </location>
</feature>
<keyword evidence="3" id="KW-1185">Reference proteome</keyword>
<dbReference type="EMBL" id="JABXBU010002227">
    <property type="protein sequence ID" value="KAF8773501.1"/>
    <property type="molecule type" value="Genomic_DNA"/>
</dbReference>
<keyword evidence="1" id="KW-0732">Signal</keyword>
<gene>
    <name evidence="2" type="ORF">HNY73_016160</name>
</gene>
<evidence type="ECO:0000313" key="3">
    <source>
        <dbReference type="Proteomes" id="UP000807504"/>
    </source>
</evidence>
<evidence type="ECO:0000256" key="1">
    <source>
        <dbReference type="SAM" id="SignalP"/>
    </source>
</evidence>
<dbReference type="Proteomes" id="UP000807504">
    <property type="component" value="Unassembled WGS sequence"/>
</dbReference>
<dbReference type="AlphaFoldDB" id="A0A8T0EIZ7"/>
<protein>
    <submittedName>
        <fullName evidence="2">Uncharacterized protein</fullName>
    </submittedName>
</protein>
<organism evidence="2 3">
    <name type="scientific">Argiope bruennichi</name>
    <name type="common">Wasp spider</name>
    <name type="synonym">Aranea bruennichi</name>
    <dbReference type="NCBI Taxonomy" id="94029"/>
    <lineage>
        <taxon>Eukaryota</taxon>
        <taxon>Metazoa</taxon>
        <taxon>Ecdysozoa</taxon>
        <taxon>Arthropoda</taxon>
        <taxon>Chelicerata</taxon>
        <taxon>Arachnida</taxon>
        <taxon>Araneae</taxon>
        <taxon>Araneomorphae</taxon>
        <taxon>Entelegynae</taxon>
        <taxon>Araneoidea</taxon>
        <taxon>Araneidae</taxon>
        <taxon>Argiope</taxon>
    </lineage>
</organism>
<evidence type="ECO:0000313" key="2">
    <source>
        <dbReference type="EMBL" id="KAF8773501.1"/>
    </source>
</evidence>
<proteinExistence type="predicted"/>
<reference evidence="2" key="1">
    <citation type="journal article" date="2020" name="bioRxiv">
        <title>Chromosome-level reference genome of the European wasp spider Argiope bruennichi: a resource for studies on range expansion and evolutionary adaptation.</title>
        <authorList>
            <person name="Sheffer M.M."/>
            <person name="Hoppe A."/>
            <person name="Krehenwinkel H."/>
            <person name="Uhl G."/>
            <person name="Kuss A.W."/>
            <person name="Jensen L."/>
            <person name="Jensen C."/>
            <person name="Gillespie R.G."/>
            <person name="Hoff K.J."/>
            <person name="Prost S."/>
        </authorList>
    </citation>
    <scope>NUCLEOTIDE SEQUENCE</scope>
</reference>